<keyword evidence="2 12" id="KW-0639">Primosome</keyword>
<dbReference type="SUPFAM" id="SSF52540">
    <property type="entry name" value="P-loop containing nucleoside triphosphate hydrolases"/>
    <property type="match status" value="1"/>
</dbReference>
<dbReference type="NCBIfam" id="NF005945">
    <property type="entry name" value="PRK08006.1"/>
    <property type="match status" value="1"/>
</dbReference>
<dbReference type="GO" id="GO:0004386">
    <property type="term" value="F:helicase activity"/>
    <property type="evidence" value="ECO:0007669"/>
    <property type="project" value="UniProtKB-KW"/>
</dbReference>
<dbReference type="InterPro" id="IPR027417">
    <property type="entry name" value="P-loop_NTPase"/>
</dbReference>
<dbReference type="RefSeq" id="WP_133816368.1">
    <property type="nucleotide sequence ID" value="NZ_CAWPIF010000031.1"/>
</dbReference>
<evidence type="ECO:0000256" key="2">
    <source>
        <dbReference type="ARBA" id="ARBA00022515"/>
    </source>
</evidence>
<protein>
    <recommendedName>
        <fullName evidence="11 12">Replicative DNA helicase</fullName>
        <ecNumber evidence="11 12">5.6.2.3</ecNumber>
    </recommendedName>
</protein>
<evidence type="ECO:0000256" key="9">
    <source>
        <dbReference type="ARBA" id="ARBA00023235"/>
    </source>
</evidence>
<dbReference type="Pfam" id="PF03796">
    <property type="entry name" value="DnaB_C"/>
    <property type="match status" value="1"/>
</dbReference>
<dbReference type="PANTHER" id="PTHR30153">
    <property type="entry name" value="REPLICATIVE DNA HELICASE DNAB"/>
    <property type="match status" value="1"/>
</dbReference>
<comment type="catalytic activity">
    <reaction evidence="10 12">
        <text>ATP + H2O = ADP + phosphate + H(+)</text>
        <dbReference type="Rhea" id="RHEA:13065"/>
        <dbReference type="ChEBI" id="CHEBI:15377"/>
        <dbReference type="ChEBI" id="CHEBI:15378"/>
        <dbReference type="ChEBI" id="CHEBI:30616"/>
        <dbReference type="ChEBI" id="CHEBI:43474"/>
        <dbReference type="ChEBI" id="CHEBI:456216"/>
        <dbReference type="EC" id="5.6.2.3"/>
    </reaction>
</comment>
<evidence type="ECO:0000256" key="10">
    <source>
        <dbReference type="ARBA" id="ARBA00048954"/>
    </source>
</evidence>
<keyword evidence="5 12" id="KW-0378">Hydrolase</keyword>
<dbReference type="PANTHER" id="PTHR30153:SF2">
    <property type="entry name" value="REPLICATIVE DNA HELICASE"/>
    <property type="match status" value="1"/>
</dbReference>
<accession>A0ABX0GK37</accession>
<keyword evidence="4 12" id="KW-0547">Nucleotide-binding</keyword>
<dbReference type="InterPro" id="IPR016136">
    <property type="entry name" value="DNA_helicase_N/primase_C"/>
</dbReference>
<keyword evidence="6 12" id="KW-0347">Helicase</keyword>
<dbReference type="Proteomes" id="UP000697802">
    <property type="component" value="Unassembled WGS sequence"/>
</dbReference>
<gene>
    <name evidence="15" type="ORF">C5471_14805</name>
</gene>
<dbReference type="Gene3D" id="1.10.860.10">
    <property type="entry name" value="DNAb Helicase, Chain A"/>
    <property type="match status" value="1"/>
</dbReference>
<dbReference type="EMBL" id="PUJU01000031">
    <property type="protein sequence ID" value="NHB88902.1"/>
    <property type="molecule type" value="Genomic_DNA"/>
</dbReference>
<evidence type="ECO:0000256" key="1">
    <source>
        <dbReference type="ARBA" id="ARBA00008428"/>
    </source>
</evidence>
<proteinExistence type="inferred from homology"/>
<comment type="caution">
    <text evidence="15">The sequence shown here is derived from an EMBL/GenBank/DDBJ whole genome shotgun (WGS) entry which is preliminary data.</text>
</comment>
<evidence type="ECO:0000256" key="12">
    <source>
        <dbReference type="RuleBase" id="RU362085"/>
    </source>
</evidence>
<keyword evidence="16" id="KW-1185">Reference proteome</keyword>
<dbReference type="Pfam" id="PF00772">
    <property type="entry name" value="DnaB"/>
    <property type="match status" value="1"/>
</dbReference>
<dbReference type="PROSITE" id="PS51199">
    <property type="entry name" value="SF4_HELICASE"/>
    <property type="match status" value="1"/>
</dbReference>
<organism evidence="15 16">
    <name type="scientific">Photorhabdus tasmaniensis</name>
    <dbReference type="NCBI Taxonomy" id="1004159"/>
    <lineage>
        <taxon>Bacteria</taxon>
        <taxon>Pseudomonadati</taxon>
        <taxon>Pseudomonadota</taxon>
        <taxon>Gammaproteobacteria</taxon>
        <taxon>Enterobacterales</taxon>
        <taxon>Morganellaceae</taxon>
        <taxon>Photorhabdus</taxon>
    </lineage>
</organism>
<keyword evidence="8 12" id="KW-0238">DNA-binding</keyword>
<dbReference type="InterPro" id="IPR007694">
    <property type="entry name" value="DNA_helicase_DnaB-like_C"/>
</dbReference>
<evidence type="ECO:0000256" key="5">
    <source>
        <dbReference type="ARBA" id="ARBA00022801"/>
    </source>
</evidence>
<dbReference type="NCBIfam" id="TIGR00665">
    <property type="entry name" value="DnaB"/>
    <property type="match status" value="1"/>
</dbReference>
<dbReference type="CDD" id="cd00984">
    <property type="entry name" value="DnaB_C"/>
    <property type="match status" value="1"/>
</dbReference>
<evidence type="ECO:0000313" key="16">
    <source>
        <dbReference type="Proteomes" id="UP000697802"/>
    </source>
</evidence>
<dbReference type="NCBIfam" id="NF004384">
    <property type="entry name" value="PRK05748.1"/>
    <property type="match status" value="1"/>
</dbReference>
<evidence type="ECO:0000259" key="14">
    <source>
        <dbReference type="PROSITE" id="PS51199"/>
    </source>
</evidence>
<reference evidence="15 16" key="1">
    <citation type="submission" date="2018-02" db="EMBL/GenBank/DDBJ databases">
        <authorList>
            <person name="Machado R.A."/>
        </authorList>
    </citation>
    <scope>NUCLEOTIDE SEQUENCE [LARGE SCALE GENOMIC DNA]</scope>
    <source>
        <strain evidence="15 16">T327</strain>
    </source>
</reference>
<dbReference type="InterPro" id="IPR007693">
    <property type="entry name" value="DNA_helicase_DnaB-like_N"/>
</dbReference>
<comment type="similarity">
    <text evidence="1 12">Belongs to the helicase family. DnaB subfamily.</text>
</comment>
<keyword evidence="9" id="KW-0413">Isomerase</keyword>
<dbReference type="InterPro" id="IPR007692">
    <property type="entry name" value="DNA_helicase_DnaB"/>
</dbReference>
<evidence type="ECO:0000256" key="8">
    <source>
        <dbReference type="ARBA" id="ARBA00023125"/>
    </source>
</evidence>
<evidence type="ECO:0000313" key="15">
    <source>
        <dbReference type="EMBL" id="NHB88902.1"/>
    </source>
</evidence>
<evidence type="ECO:0000256" key="7">
    <source>
        <dbReference type="ARBA" id="ARBA00022840"/>
    </source>
</evidence>
<dbReference type="Gene3D" id="3.40.50.300">
    <property type="entry name" value="P-loop containing nucleotide triphosphate hydrolases"/>
    <property type="match status" value="1"/>
</dbReference>
<feature type="region of interest" description="Disordered" evidence="13">
    <location>
        <begin position="1"/>
        <end position="25"/>
    </location>
</feature>
<evidence type="ECO:0000256" key="13">
    <source>
        <dbReference type="SAM" id="MobiDB-lite"/>
    </source>
</evidence>
<evidence type="ECO:0000256" key="11">
    <source>
        <dbReference type="NCBIfam" id="TIGR00665"/>
    </source>
</evidence>
<dbReference type="InterPro" id="IPR036185">
    <property type="entry name" value="DNA_heli_DnaB-like_N_sf"/>
</dbReference>
<dbReference type="NCBIfam" id="NF006458">
    <property type="entry name" value="PRK08840.1"/>
    <property type="match status" value="1"/>
</dbReference>
<feature type="domain" description="SF4 helicase" evidence="14">
    <location>
        <begin position="198"/>
        <end position="465"/>
    </location>
</feature>
<dbReference type="InterPro" id="IPR003593">
    <property type="entry name" value="AAA+_ATPase"/>
</dbReference>
<name>A0ABX0GK37_9GAMM</name>
<keyword evidence="3 12" id="KW-0235">DNA replication</keyword>
<keyword evidence="7 12" id="KW-0067">ATP-binding</keyword>
<comment type="function">
    <text evidence="12">The main replicative DNA helicase, it participates in initiation and elongation during chromosome replication. Travels ahead of the DNA replisome, separating dsDNA into templates for DNA synthesis. A processive ATP-dependent 5'-3' DNA helicase it has DNA-dependent ATPase activity.</text>
</comment>
<dbReference type="SMART" id="SM00382">
    <property type="entry name" value="AAA"/>
    <property type="match status" value="1"/>
</dbReference>
<evidence type="ECO:0000256" key="6">
    <source>
        <dbReference type="ARBA" id="ARBA00022806"/>
    </source>
</evidence>
<dbReference type="EC" id="5.6.2.3" evidence="11 12"/>
<evidence type="ECO:0000256" key="4">
    <source>
        <dbReference type="ARBA" id="ARBA00022741"/>
    </source>
</evidence>
<sequence>MAGKKSTYNKMAEPKDRQMEGLKLPPHSLEAEQSVLGGLMLDNERWDNVSERVTSNDFFSRPHRRIFSEMQRLLEMGNPIDLITLSESLEQSGDLSNVGGFAYLAELSKNTPSAANINAYADIVRERAVVRDMIAVANEIADAGYDPQGRSSEELLDLAESRVFQIAENRASKDEGPKGIERILEETVERIEQLYQRPHDGVTGVSTGYQDLDKKTAGLQKSDLIIVAARPSMGKTTFAMNLCENAAMMQDKPVLIFSLEMPGNQIMMRMLASLSRVDQTRIRTGQLDDEDWARISSTMGILLEKRNMYIDDSSGLTPTEVRSRARRVFRENGGLSLIMIDYLQLMRVPSLSDNRTLEIAEISRSLKALAKELQVPVVALSQLNRSLEQRADKRPVNSDLRESGSIEQDADLIMFIYRDEVYHESSDMKGVAEIILGKQRNGPIGTVRLTFNGQWSRFDNYAGPSYDDE</sequence>
<dbReference type="SUPFAM" id="SSF48024">
    <property type="entry name" value="N-terminal domain of DnaB helicase"/>
    <property type="match status" value="1"/>
</dbReference>
<evidence type="ECO:0000256" key="3">
    <source>
        <dbReference type="ARBA" id="ARBA00022705"/>
    </source>
</evidence>